<reference evidence="2" key="1">
    <citation type="submission" date="2021-02" db="EMBL/GenBank/DDBJ databases">
        <authorList>
            <person name="Dougan E. K."/>
            <person name="Rhodes N."/>
            <person name="Thang M."/>
            <person name="Chan C."/>
        </authorList>
    </citation>
    <scope>NUCLEOTIDE SEQUENCE</scope>
</reference>
<gene>
    <name evidence="2" type="ORF">PGLA2088_LOCUS47261</name>
</gene>
<evidence type="ECO:0000313" key="3">
    <source>
        <dbReference type="Proteomes" id="UP000626109"/>
    </source>
</evidence>
<protein>
    <recommendedName>
        <fullName evidence="1">Nucleoside phosphorylase domain-containing protein</fullName>
    </recommendedName>
</protein>
<feature type="domain" description="Nucleoside phosphorylase" evidence="1">
    <location>
        <begin position="9"/>
        <end position="248"/>
    </location>
</feature>
<dbReference type="Proteomes" id="UP000626109">
    <property type="component" value="Unassembled WGS sequence"/>
</dbReference>
<dbReference type="GO" id="GO:0008930">
    <property type="term" value="F:methylthioadenosine nucleosidase activity"/>
    <property type="evidence" value="ECO:0007669"/>
    <property type="project" value="InterPro"/>
</dbReference>
<dbReference type="Pfam" id="PF01048">
    <property type="entry name" value="PNP_UDP_1"/>
    <property type="match status" value="1"/>
</dbReference>
<feature type="non-terminal residue" evidence="2">
    <location>
        <position position="1"/>
    </location>
</feature>
<dbReference type="PANTHER" id="PTHR46994">
    <property type="entry name" value="5'-METHYLTHIOADENOSINE/S-ADENOSYLHOMOCYSTEINE NUCLEOSIDASE 1"/>
    <property type="match status" value="1"/>
</dbReference>
<dbReference type="GO" id="GO:0009116">
    <property type="term" value="P:nucleoside metabolic process"/>
    <property type="evidence" value="ECO:0007669"/>
    <property type="project" value="InterPro"/>
</dbReference>
<dbReference type="Gene3D" id="3.40.50.1580">
    <property type="entry name" value="Nucleoside phosphorylase domain"/>
    <property type="match status" value="1"/>
</dbReference>
<accession>A0A813LHP6</accession>
<evidence type="ECO:0000259" key="1">
    <source>
        <dbReference type="Pfam" id="PF01048"/>
    </source>
</evidence>
<proteinExistence type="predicted"/>
<sequence length="440" mass="48521">MTSKDGIQTVVIIVAMEQEAKPFIEQHGLTLNTEDDTSHHAFLPGVPFRAYSGFVSGGLRCHLVWTGKDKRYSCNNVATTASAVACYAAVARFRPDLVISAGTAGGFAGLGAQIGDVYLSTKCIYHSRRIPDESGMGLEEYGYGHFRSPFLPELALAAGLKRGVVSTSDSLNASKDDLEIMSTEGVSVKEMEAASVAWTCQNMLGGVPFVAVKSITDIVDGATATEVQFYANLAQASDELQKRLTKMLKLLHLGMASHSSTGVADELKDRQQLQQVARRQLQQVARQQFRQVAQRRSLVKVIYVRGWPRAVADYQRHFRQLDIVTLQVCVVLLAASSPASAGSEPLLLLWRAFLEDEQPQAADTGAPTQRSVLELWRQQFWHPGAAGGSNVSRLRVTLFWETLSEVLSNLLPIEVAMCRRVWEKRHAERCPVILQRCFIQ</sequence>
<dbReference type="InterPro" id="IPR000845">
    <property type="entry name" value="Nucleoside_phosphorylase_d"/>
</dbReference>
<dbReference type="CDD" id="cd09008">
    <property type="entry name" value="MTAN"/>
    <property type="match status" value="1"/>
</dbReference>
<evidence type="ECO:0000313" key="2">
    <source>
        <dbReference type="EMBL" id="CAE8734369.1"/>
    </source>
</evidence>
<dbReference type="EMBL" id="CAJNNW010036448">
    <property type="protein sequence ID" value="CAE8734369.1"/>
    <property type="molecule type" value="Genomic_DNA"/>
</dbReference>
<comment type="caution">
    <text evidence="2">The sequence shown here is derived from an EMBL/GenBank/DDBJ whole genome shotgun (WGS) entry which is preliminary data.</text>
</comment>
<dbReference type="InterPro" id="IPR044580">
    <property type="entry name" value="MTAN"/>
</dbReference>
<dbReference type="GO" id="GO:0019509">
    <property type="term" value="P:L-methionine salvage from methylthioadenosine"/>
    <property type="evidence" value="ECO:0007669"/>
    <property type="project" value="InterPro"/>
</dbReference>
<dbReference type="SUPFAM" id="SSF53167">
    <property type="entry name" value="Purine and uridine phosphorylases"/>
    <property type="match status" value="1"/>
</dbReference>
<dbReference type="AlphaFoldDB" id="A0A813LHP6"/>
<organism evidence="2 3">
    <name type="scientific">Polarella glacialis</name>
    <name type="common">Dinoflagellate</name>
    <dbReference type="NCBI Taxonomy" id="89957"/>
    <lineage>
        <taxon>Eukaryota</taxon>
        <taxon>Sar</taxon>
        <taxon>Alveolata</taxon>
        <taxon>Dinophyceae</taxon>
        <taxon>Suessiales</taxon>
        <taxon>Suessiaceae</taxon>
        <taxon>Polarella</taxon>
    </lineage>
</organism>
<name>A0A813LHP6_POLGL</name>
<dbReference type="PANTHER" id="PTHR46994:SF1">
    <property type="entry name" value="5'-METHYLTHIOADENOSINE NUCLEOSIDASE"/>
    <property type="match status" value="1"/>
</dbReference>
<dbReference type="InterPro" id="IPR035994">
    <property type="entry name" value="Nucleoside_phosphorylase_sf"/>
</dbReference>